<dbReference type="AlphaFoldDB" id="A0AA39JC66"/>
<dbReference type="InterPro" id="IPR013083">
    <property type="entry name" value="Znf_RING/FYVE/PHD"/>
</dbReference>
<gene>
    <name evidence="6" type="ORF">EV421DRAFT_1737808</name>
</gene>
<dbReference type="Pfam" id="PF00097">
    <property type="entry name" value="zf-C3HC4"/>
    <property type="match status" value="1"/>
</dbReference>
<reference evidence="6" key="1">
    <citation type="submission" date="2023-06" db="EMBL/GenBank/DDBJ databases">
        <authorList>
            <consortium name="Lawrence Berkeley National Laboratory"/>
            <person name="Ahrendt S."/>
            <person name="Sahu N."/>
            <person name="Indic B."/>
            <person name="Wong-Bajracharya J."/>
            <person name="Merenyi Z."/>
            <person name="Ke H.-M."/>
            <person name="Monk M."/>
            <person name="Kocsube S."/>
            <person name="Drula E."/>
            <person name="Lipzen A."/>
            <person name="Balint B."/>
            <person name="Henrissat B."/>
            <person name="Andreopoulos B."/>
            <person name="Martin F.M."/>
            <person name="Harder C.B."/>
            <person name="Rigling D."/>
            <person name="Ford K.L."/>
            <person name="Foster G.D."/>
            <person name="Pangilinan J."/>
            <person name="Papanicolaou A."/>
            <person name="Barry K."/>
            <person name="LaButti K."/>
            <person name="Viragh M."/>
            <person name="Koriabine M."/>
            <person name="Yan M."/>
            <person name="Riley R."/>
            <person name="Champramary S."/>
            <person name="Plett K.L."/>
            <person name="Tsai I.J."/>
            <person name="Slot J."/>
            <person name="Sipos G."/>
            <person name="Plett J."/>
            <person name="Nagy L.G."/>
            <person name="Grigoriev I.V."/>
        </authorList>
    </citation>
    <scope>NUCLEOTIDE SEQUENCE</scope>
    <source>
        <strain evidence="6">FPL87.14</strain>
    </source>
</reference>
<evidence type="ECO:0000256" key="3">
    <source>
        <dbReference type="ARBA" id="ARBA00022833"/>
    </source>
</evidence>
<dbReference type="Proteomes" id="UP001175226">
    <property type="component" value="Unassembled WGS sequence"/>
</dbReference>
<dbReference type="SUPFAM" id="SSF57850">
    <property type="entry name" value="RING/U-box"/>
    <property type="match status" value="1"/>
</dbReference>
<proteinExistence type="predicted"/>
<organism evidence="6 7">
    <name type="scientific">Armillaria borealis</name>
    <dbReference type="NCBI Taxonomy" id="47425"/>
    <lineage>
        <taxon>Eukaryota</taxon>
        <taxon>Fungi</taxon>
        <taxon>Dikarya</taxon>
        <taxon>Basidiomycota</taxon>
        <taxon>Agaricomycotina</taxon>
        <taxon>Agaricomycetes</taxon>
        <taxon>Agaricomycetidae</taxon>
        <taxon>Agaricales</taxon>
        <taxon>Marasmiineae</taxon>
        <taxon>Physalacriaceae</taxon>
        <taxon>Armillaria</taxon>
    </lineage>
</organism>
<dbReference type="InterPro" id="IPR001841">
    <property type="entry name" value="Znf_RING"/>
</dbReference>
<keyword evidence="2 4" id="KW-0863">Zinc-finger</keyword>
<dbReference type="InterPro" id="IPR017907">
    <property type="entry name" value="Znf_RING_CS"/>
</dbReference>
<evidence type="ECO:0000256" key="4">
    <source>
        <dbReference type="PROSITE-ProRule" id="PRU00175"/>
    </source>
</evidence>
<dbReference type="PROSITE" id="PS50089">
    <property type="entry name" value="ZF_RING_2"/>
    <property type="match status" value="1"/>
</dbReference>
<dbReference type="PROSITE" id="PS00518">
    <property type="entry name" value="ZF_RING_1"/>
    <property type="match status" value="1"/>
</dbReference>
<comment type="caution">
    <text evidence="6">The sequence shown here is derived from an EMBL/GenBank/DDBJ whole genome shotgun (WGS) entry which is preliminary data.</text>
</comment>
<feature type="domain" description="RING-type" evidence="5">
    <location>
        <begin position="65"/>
        <end position="120"/>
    </location>
</feature>
<dbReference type="Gene3D" id="3.30.40.10">
    <property type="entry name" value="Zinc/RING finger domain, C3HC4 (zinc finger)"/>
    <property type="match status" value="1"/>
</dbReference>
<keyword evidence="1" id="KW-0479">Metal-binding</keyword>
<dbReference type="GO" id="GO:0008270">
    <property type="term" value="F:zinc ion binding"/>
    <property type="evidence" value="ECO:0007669"/>
    <property type="project" value="UniProtKB-KW"/>
</dbReference>
<dbReference type="SMART" id="SM00184">
    <property type="entry name" value="RING"/>
    <property type="match status" value="1"/>
</dbReference>
<evidence type="ECO:0000256" key="2">
    <source>
        <dbReference type="ARBA" id="ARBA00022771"/>
    </source>
</evidence>
<evidence type="ECO:0000313" key="6">
    <source>
        <dbReference type="EMBL" id="KAK0439649.1"/>
    </source>
</evidence>
<dbReference type="EMBL" id="JAUEPT010000037">
    <property type="protein sequence ID" value="KAK0439649.1"/>
    <property type="molecule type" value="Genomic_DNA"/>
</dbReference>
<evidence type="ECO:0000256" key="1">
    <source>
        <dbReference type="ARBA" id="ARBA00022723"/>
    </source>
</evidence>
<dbReference type="InterPro" id="IPR018957">
    <property type="entry name" value="Znf_C3HC4_RING-type"/>
</dbReference>
<accession>A0AA39JC66</accession>
<name>A0AA39JC66_9AGAR</name>
<keyword evidence="7" id="KW-1185">Reference proteome</keyword>
<evidence type="ECO:0000259" key="5">
    <source>
        <dbReference type="PROSITE" id="PS50089"/>
    </source>
</evidence>
<protein>
    <recommendedName>
        <fullName evidence="5">RING-type domain-containing protein</fullName>
    </recommendedName>
</protein>
<keyword evidence="3" id="KW-0862">Zinc</keyword>
<sequence>MVKIMIEDRYSRTFQGIRPLVQLSPQSAETVGGYLLTLDSGFNKSMPLDMDAIDEEGEIPVEYQCPLCTLYARIIVPSFRIKCGHTFCACCMLKHLQAKAEEPSRMRSGTGSAAPCPLCKRPIRSPPSTNFFARDAVLMWSRNLGIRPRTDVNVKVDYMKACEIAELFFVLV</sequence>
<evidence type="ECO:0000313" key="7">
    <source>
        <dbReference type="Proteomes" id="UP001175226"/>
    </source>
</evidence>